<sequence>MKVINLKNYLLAGIAAFTIHAASAQQLAFPGAEGFGKYATGGRGGQVVEVTNLNDDGPGSFRQAFNEFPGEPITIVFKVGGVIELQSEIRVKRSNITVAGQTAPGDGTILKGHSFSINGARAKSQGGNHGNIIIRHLRSRPGHGAGKDVLYGFNMENCQNVIIDHCSFSWANEEVAAMYDTKNTTVQWSIVSEGLHDAGHHKGLRSYGGVWGGQNASFHHNLIAHLYSRTIRFNGARAHDTLAVVDYRNNVVYNWGNQNGAYGGEVEIPGGKSQINIVNNFYKPGPATPETLRFVQAYYTPAKAKGVGEWYVAGNIMDGNAAMTKDNWKAVDMERVPENSRAQTKSAKPFPISAALPEQSAANAYKAVLAEAGATLPVRDAVDKRVVEETRKSTASGTGAHGKAGIIDSPAQVGGYPTYKAATAPIDTDKDGMPDEWERKYGLNPNDPSDRNGDLNGNGYTNLEEYLNGTVPTKQKAKR</sequence>
<feature type="compositionally biased region" description="Basic and acidic residues" evidence="3">
    <location>
        <begin position="427"/>
        <end position="441"/>
    </location>
</feature>
<keyword evidence="1" id="KW-0479">Metal-binding</keyword>
<reference evidence="5 6" key="1">
    <citation type="submission" date="2019-08" db="EMBL/GenBank/DDBJ databases">
        <authorList>
            <person name="Shi S."/>
        </authorList>
    </citation>
    <scope>NUCLEOTIDE SEQUENCE [LARGE SCALE GENOMIC DNA]</scope>
    <source>
        <strain evidence="5 6">GY10130</strain>
    </source>
</reference>
<dbReference type="SUPFAM" id="SSF51126">
    <property type="entry name" value="Pectin lyase-like"/>
    <property type="match status" value="1"/>
</dbReference>
<dbReference type="InterPro" id="IPR012334">
    <property type="entry name" value="Pectin_lyas_fold"/>
</dbReference>
<evidence type="ECO:0000256" key="2">
    <source>
        <dbReference type="ARBA" id="ARBA00023180"/>
    </source>
</evidence>
<evidence type="ECO:0000256" key="1">
    <source>
        <dbReference type="ARBA" id="ARBA00022723"/>
    </source>
</evidence>
<evidence type="ECO:0000256" key="3">
    <source>
        <dbReference type="SAM" id="MobiDB-lite"/>
    </source>
</evidence>
<keyword evidence="4" id="KW-0732">Signal</keyword>
<dbReference type="OrthoDB" id="9803616at2"/>
<keyword evidence="5" id="KW-0456">Lyase</keyword>
<dbReference type="PANTHER" id="PTHR42970">
    <property type="entry name" value="PECTATE LYASE C-RELATED"/>
    <property type="match status" value="1"/>
</dbReference>
<dbReference type="InterPro" id="IPR011050">
    <property type="entry name" value="Pectin_lyase_fold/virulence"/>
</dbReference>
<accession>A0A5C8KCH4</accession>
<evidence type="ECO:0000256" key="4">
    <source>
        <dbReference type="SAM" id="SignalP"/>
    </source>
</evidence>
<dbReference type="AlphaFoldDB" id="A0A5C8KCH4"/>
<proteinExistence type="predicted"/>
<dbReference type="GO" id="GO:0016829">
    <property type="term" value="F:lyase activity"/>
    <property type="evidence" value="ECO:0007669"/>
    <property type="project" value="UniProtKB-KW"/>
</dbReference>
<dbReference type="Proteomes" id="UP000321926">
    <property type="component" value="Unassembled WGS sequence"/>
</dbReference>
<dbReference type="EMBL" id="VRTY01000020">
    <property type="protein sequence ID" value="TXK48983.1"/>
    <property type="molecule type" value="Genomic_DNA"/>
</dbReference>
<dbReference type="Gene3D" id="2.160.20.10">
    <property type="entry name" value="Single-stranded right-handed beta-helix, Pectin lyase-like"/>
    <property type="match status" value="1"/>
</dbReference>
<protein>
    <submittedName>
        <fullName evidence="5">Pectate lyase</fullName>
    </submittedName>
</protein>
<feature type="signal peptide" evidence="4">
    <location>
        <begin position="1"/>
        <end position="24"/>
    </location>
</feature>
<organism evidence="5 6">
    <name type="scientific">Pontibacter qinzhouensis</name>
    <dbReference type="NCBI Taxonomy" id="2603253"/>
    <lineage>
        <taxon>Bacteria</taxon>
        <taxon>Pseudomonadati</taxon>
        <taxon>Bacteroidota</taxon>
        <taxon>Cytophagia</taxon>
        <taxon>Cytophagales</taxon>
        <taxon>Hymenobacteraceae</taxon>
        <taxon>Pontibacter</taxon>
    </lineage>
</organism>
<dbReference type="InterPro" id="IPR052063">
    <property type="entry name" value="Polysaccharide_Lyase_1"/>
</dbReference>
<evidence type="ECO:0000313" key="6">
    <source>
        <dbReference type="Proteomes" id="UP000321926"/>
    </source>
</evidence>
<dbReference type="GO" id="GO:0046872">
    <property type="term" value="F:metal ion binding"/>
    <property type="evidence" value="ECO:0007669"/>
    <property type="project" value="UniProtKB-KW"/>
</dbReference>
<evidence type="ECO:0000313" key="5">
    <source>
        <dbReference type="EMBL" id="TXK48983.1"/>
    </source>
</evidence>
<name>A0A5C8KCH4_9BACT</name>
<feature type="chain" id="PRO_5022791181" evidence="4">
    <location>
        <begin position="25"/>
        <end position="479"/>
    </location>
</feature>
<comment type="caution">
    <text evidence="5">The sequence shown here is derived from an EMBL/GenBank/DDBJ whole genome shotgun (WGS) entry which is preliminary data.</text>
</comment>
<keyword evidence="6" id="KW-1185">Reference proteome</keyword>
<feature type="region of interest" description="Disordered" evidence="3">
    <location>
        <begin position="387"/>
        <end position="479"/>
    </location>
</feature>
<dbReference type="PANTHER" id="PTHR42970:SF1">
    <property type="entry name" value="PECTATE LYASE C-RELATED"/>
    <property type="match status" value="1"/>
</dbReference>
<gene>
    <name evidence="5" type="ORF">FVR03_07125</name>
</gene>
<keyword evidence="2" id="KW-0325">Glycoprotein</keyword>